<dbReference type="SUPFAM" id="SSF50985">
    <property type="entry name" value="RCC1/BLIP-II"/>
    <property type="match status" value="1"/>
</dbReference>
<dbReference type="InterPro" id="IPR051625">
    <property type="entry name" value="Signaling_Regulatory_Domain"/>
</dbReference>
<keyword evidence="4" id="KW-1185">Reference proteome</keyword>
<gene>
    <name evidence="3" type="ORF">GMARGA_LOCUS193</name>
</gene>
<accession>A0ABM8VVS9</accession>
<evidence type="ECO:0000256" key="1">
    <source>
        <dbReference type="ARBA" id="ARBA00022737"/>
    </source>
</evidence>
<feature type="repeat" description="RCC1" evidence="2">
    <location>
        <begin position="136"/>
        <end position="189"/>
    </location>
</feature>
<reference evidence="3 4" key="1">
    <citation type="submission" date="2021-06" db="EMBL/GenBank/DDBJ databases">
        <authorList>
            <person name="Kallberg Y."/>
            <person name="Tangrot J."/>
            <person name="Rosling A."/>
        </authorList>
    </citation>
    <scope>NUCLEOTIDE SEQUENCE [LARGE SCALE GENOMIC DNA]</scope>
    <source>
        <strain evidence="3 4">120-4 pot B 10/14</strain>
    </source>
</reference>
<dbReference type="PANTHER" id="PTHR22872:SF9">
    <property type="entry name" value="X-LINKED RETINITIS PIGMENTOSA GTPASE REGULATOR"/>
    <property type="match status" value="1"/>
</dbReference>
<dbReference type="Proteomes" id="UP000789901">
    <property type="component" value="Unassembled WGS sequence"/>
</dbReference>
<feature type="repeat" description="RCC1" evidence="2">
    <location>
        <begin position="1"/>
        <end position="71"/>
    </location>
</feature>
<dbReference type="Pfam" id="PF13540">
    <property type="entry name" value="RCC1_2"/>
    <property type="match status" value="2"/>
</dbReference>
<proteinExistence type="predicted"/>
<name>A0ABM8VVS9_GIGMA</name>
<comment type="caution">
    <text evidence="3">The sequence shown here is derived from an EMBL/GenBank/DDBJ whole genome shotgun (WGS) entry which is preliminary data.</text>
</comment>
<feature type="repeat" description="RCC1" evidence="2">
    <location>
        <begin position="215"/>
        <end position="258"/>
    </location>
</feature>
<dbReference type="PROSITE" id="PS50012">
    <property type="entry name" value="RCC1_3"/>
    <property type="match status" value="3"/>
</dbReference>
<dbReference type="InterPro" id="IPR000408">
    <property type="entry name" value="Reg_chr_condens"/>
</dbReference>
<dbReference type="Pfam" id="PF00415">
    <property type="entry name" value="RCC1"/>
    <property type="match status" value="1"/>
</dbReference>
<dbReference type="EMBL" id="CAJVQB010000021">
    <property type="protein sequence ID" value="CAG8458718.1"/>
    <property type="molecule type" value="Genomic_DNA"/>
</dbReference>
<sequence>MGSNDCGELCLGDSVEEVKYPRNVKSLAYTKSEENPNETDENVLAYAQGLDNIIIVKVACGSNITFALSDKGQLYATGTFSNRNLHFTSKDNDGNSGFTLEINKQSTFMKYGPTSHLKIADIAVRENHTSVLTTQGYLYYFGSRDSYQLGRRISGRNKSNGLMPFPEKVAIRIKKIFAGGYHSFAVCDGGITYVWGQNAEGQCGLHNTLVLLENGDVYSFGSTKYGQLGIGASEGNRKFPVQINLDKFDWRSSFYGCQ</sequence>
<dbReference type="InterPro" id="IPR009091">
    <property type="entry name" value="RCC1/BLIP-II"/>
</dbReference>
<dbReference type="Gene3D" id="2.130.10.30">
    <property type="entry name" value="Regulator of chromosome condensation 1/beta-lactamase-inhibitor protein II"/>
    <property type="match status" value="1"/>
</dbReference>
<evidence type="ECO:0000313" key="4">
    <source>
        <dbReference type="Proteomes" id="UP000789901"/>
    </source>
</evidence>
<keyword evidence="1" id="KW-0677">Repeat</keyword>
<dbReference type="PANTHER" id="PTHR22872">
    <property type="entry name" value="BTK-BINDING PROTEIN-RELATED"/>
    <property type="match status" value="1"/>
</dbReference>
<protein>
    <submittedName>
        <fullName evidence="3">5510_t:CDS:1</fullName>
    </submittedName>
</protein>
<evidence type="ECO:0000313" key="3">
    <source>
        <dbReference type="EMBL" id="CAG8458718.1"/>
    </source>
</evidence>
<evidence type="ECO:0000256" key="2">
    <source>
        <dbReference type="PROSITE-ProRule" id="PRU00235"/>
    </source>
</evidence>
<organism evidence="3 4">
    <name type="scientific">Gigaspora margarita</name>
    <dbReference type="NCBI Taxonomy" id="4874"/>
    <lineage>
        <taxon>Eukaryota</taxon>
        <taxon>Fungi</taxon>
        <taxon>Fungi incertae sedis</taxon>
        <taxon>Mucoromycota</taxon>
        <taxon>Glomeromycotina</taxon>
        <taxon>Glomeromycetes</taxon>
        <taxon>Diversisporales</taxon>
        <taxon>Gigasporaceae</taxon>
        <taxon>Gigaspora</taxon>
    </lineage>
</organism>